<dbReference type="EMBL" id="JAPQER010000003">
    <property type="protein sequence ID" value="MCY6484615.1"/>
    <property type="molecule type" value="Genomic_DNA"/>
</dbReference>
<accession>A0ABT4D337</accession>
<keyword evidence="3" id="KW-0408">Iron</keyword>
<evidence type="ECO:0000256" key="3">
    <source>
        <dbReference type="ARBA" id="ARBA00023014"/>
    </source>
</evidence>
<dbReference type="InterPro" id="IPR010327">
    <property type="entry name" value="FldB/FldC_alpha/beta"/>
</dbReference>
<keyword evidence="3" id="KW-0411">Iron-sulfur</keyword>
<proteinExistence type="inferred from homology"/>
<comment type="caution">
    <text evidence="4">The sequence shown here is derived from an EMBL/GenBank/DDBJ whole genome shotgun (WGS) entry which is preliminary data.</text>
</comment>
<dbReference type="Gene3D" id="3.40.50.11900">
    <property type="match status" value="1"/>
</dbReference>
<dbReference type="Gene3D" id="3.40.50.11890">
    <property type="match status" value="1"/>
</dbReference>
<keyword evidence="5" id="KW-1185">Reference proteome</keyword>
<dbReference type="RefSeq" id="WP_268040920.1">
    <property type="nucleotide sequence ID" value="NZ_JAPQER010000003.1"/>
</dbReference>
<gene>
    <name evidence="4" type="ORF">OW763_09715</name>
</gene>
<protein>
    <submittedName>
        <fullName evidence="4">2-hydroxyacyl-CoA dehydratase family protein</fullName>
    </submittedName>
</protein>
<sequence length="400" mass="46652">MDISMIKHEENIKKFIEKVKLDKTAARNIDYFTQLLIDHHVRFKNISKNDICIFGVSIPEEFIRALDLNPLWVLGGSFHMGTSVSDTLPRDVDPVVRSAYGMYKAIVQETKNTLNAIIPYQNDSFRKLSWIMKTEGTVVHEFDLPSIKDMNVLSEVYKNNVNKLIKDLENTYKRELKAYKLFAAQREINSAKAAIFELIQLNNEKPNLLSAEVLFLIMSAYYSTPNLKEYEKQVKKVIKEMYARQNQAVVDKPQLLVIGSPMFFPNNKIISMIEELGAEMKFYNNEISMFFEVNEIQGGESLNDMIEEICNCYYKRNYMPLNIIEQKSLNMEVLGTQGVLFHILKGEVVYDYELLKLEKLFKEKEIPVFRIETDYSPEDKEQLKIRIEAFIEMLRHSKLT</sequence>
<evidence type="ECO:0000256" key="2">
    <source>
        <dbReference type="ARBA" id="ARBA00005806"/>
    </source>
</evidence>
<name>A0ABT4D337_9CLOT</name>
<dbReference type="Gene3D" id="1.20.1270.370">
    <property type="match status" value="1"/>
</dbReference>
<evidence type="ECO:0000313" key="4">
    <source>
        <dbReference type="EMBL" id="MCY6484615.1"/>
    </source>
</evidence>
<comment type="similarity">
    <text evidence="2">Belongs to the FldB/FldC dehydratase alpha/beta subunit family.</text>
</comment>
<reference evidence="4" key="1">
    <citation type="submission" date="2022-12" db="EMBL/GenBank/DDBJ databases">
        <authorList>
            <person name="Wang J."/>
        </authorList>
    </citation>
    <scope>NUCLEOTIDE SEQUENCE</scope>
    <source>
        <strain evidence="4">HY-45-18</strain>
    </source>
</reference>
<evidence type="ECO:0000313" key="5">
    <source>
        <dbReference type="Proteomes" id="UP001078443"/>
    </source>
</evidence>
<dbReference type="PANTHER" id="PTHR30548:SF3">
    <property type="entry name" value="2-HYDROXYACYL-COA DEHYDRATASE"/>
    <property type="match status" value="1"/>
</dbReference>
<dbReference type="Proteomes" id="UP001078443">
    <property type="component" value="Unassembled WGS sequence"/>
</dbReference>
<organism evidence="4 5">
    <name type="scientific">Clostridium aestuarii</name>
    <dbReference type="NCBI Taxonomy" id="338193"/>
    <lineage>
        <taxon>Bacteria</taxon>
        <taxon>Bacillati</taxon>
        <taxon>Bacillota</taxon>
        <taxon>Clostridia</taxon>
        <taxon>Eubacteriales</taxon>
        <taxon>Clostridiaceae</taxon>
        <taxon>Clostridium</taxon>
    </lineage>
</organism>
<keyword evidence="3" id="KW-0479">Metal-binding</keyword>
<dbReference type="PANTHER" id="PTHR30548">
    <property type="entry name" value="2-HYDROXYGLUTARYL-COA DEHYDRATASE, D-COMPONENT-RELATED"/>
    <property type="match status" value="1"/>
</dbReference>
<evidence type="ECO:0000256" key="1">
    <source>
        <dbReference type="ARBA" id="ARBA00001966"/>
    </source>
</evidence>
<comment type="cofactor">
    <cofactor evidence="1">
        <name>[4Fe-4S] cluster</name>
        <dbReference type="ChEBI" id="CHEBI:49883"/>
    </cofactor>
</comment>
<dbReference type="Pfam" id="PF06050">
    <property type="entry name" value="HGD-D"/>
    <property type="match status" value="1"/>
</dbReference>